<feature type="non-terminal residue" evidence="1">
    <location>
        <position position="1"/>
    </location>
</feature>
<accession>A0A146K8Q0</accession>
<dbReference type="InterPro" id="IPR032675">
    <property type="entry name" value="LRR_dom_sf"/>
</dbReference>
<proteinExistence type="predicted"/>
<sequence>ILTKAKIVAKNQFENQGQILFAYCPELLTVEESGFEFCCSMRRFIAEKLQIIKEKAFYGCSSLAKITTKNVRTLSKSCFDHCRSLVQLEFDLLEAIPEEAFQACSALHQITGKNIQEVHPTAFMECSKINVVSQNPQKNFFFFNQLDQEKLMFQEVLVDDFVERIKLRKLVAKNRFLNQYLKNDSGLLRRLEE</sequence>
<feature type="non-terminal residue" evidence="1">
    <location>
        <position position="193"/>
    </location>
</feature>
<dbReference type="EMBL" id="GDID01004695">
    <property type="protein sequence ID" value="JAP91911.1"/>
    <property type="molecule type" value="Transcribed_RNA"/>
</dbReference>
<dbReference type="SUPFAM" id="SSF52058">
    <property type="entry name" value="L domain-like"/>
    <property type="match status" value="1"/>
</dbReference>
<dbReference type="Pfam" id="PF13306">
    <property type="entry name" value="LRR_5"/>
    <property type="match status" value="1"/>
</dbReference>
<organism evidence="1">
    <name type="scientific">Trepomonas sp. PC1</name>
    <dbReference type="NCBI Taxonomy" id="1076344"/>
    <lineage>
        <taxon>Eukaryota</taxon>
        <taxon>Metamonada</taxon>
        <taxon>Diplomonadida</taxon>
        <taxon>Hexamitidae</taxon>
        <taxon>Hexamitinae</taxon>
        <taxon>Trepomonas</taxon>
    </lineage>
</organism>
<gene>
    <name evidence="1" type="ORF">TPC1_16319</name>
</gene>
<evidence type="ECO:0000313" key="1">
    <source>
        <dbReference type="EMBL" id="JAP91911.1"/>
    </source>
</evidence>
<dbReference type="AlphaFoldDB" id="A0A146K8Q0"/>
<dbReference type="InterPro" id="IPR026906">
    <property type="entry name" value="LRR_5"/>
</dbReference>
<dbReference type="Gene3D" id="3.80.10.10">
    <property type="entry name" value="Ribonuclease Inhibitor"/>
    <property type="match status" value="1"/>
</dbReference>
<protein>
    <submittedName>
        <fullName evidence="1">Leucine rich repeats-containing protein</fullName>
    </submittedName>
</protein>
<name>A0A146K8Q0_9EUKA</name>
<reference evidence="1" key="1">
    <citation type="submission" date="2015-07" db="EMBL/GenBank/DDBJ databases">
        <title>Adaptation to a free-living lifestyle via gene acquisitions in the diplomonad Trepomonas sp. PC1.</title>
        <authorList>
            <person name="Xu F."/>
            <person name="Jerlstrom-Hultqvist J."/>
            <person name="Kolisko M."/>
            <person name="Simpson A.G.B."/>
            <person name="Roger A.J."/>
            <person name="Svard S.G."/>
            <person name="Andersson J.O."/>
        </authorList>
    </citation>
    <scope>NUCLEOTIDE SEQUENCE</scope>
    <source>
        <strain evidence="1">PC1</strain>
    </source>
</reference>